<dbReference type="AlphaFoldDB" id="A0A4Q2UFT8"/>
<keyword evidence="1" id="KW-1133">Transmembrane helix</keyword>
<dbReference type="EMBL" id="SBLB01000021">
    <property type="protein sequence ID" value="RYC66225.1"/>
    <property type="molecule type" value="Genomic_DNA"/>
</dbReference>
<keyword evidence="1" id="KW-0812">Transmembrane</keyword>
<comment type="caution">
    <text evidence="2">The sequence shown here is derived from an EMBL/GenBank/DDBJ whole genome shotgun (WGS) entry which is preliminary data.</text>
</comment>
<organism evidence="2 3">
    <name type="scientific">Spirosoma sordidisoli</name>
    <dbReference type="NCBI Taxonomy" id="2502893"/>
    <lineage>
        <taxon>Bacteria</taxon>
        <taxon>Pseudomonadati</taxon>
        <taxon>Bacteroidota</taxon>
        <taxon>Cytophagia</taxon>
        <taxon>Cytophagales</taxon>
        <taxon>Cytophagaceae</taxon>
        <taxon>Spirosoma</taxon>
    </lineage>
</organism>
<dbReference type="Proteomes" id="UP000290407">
    <property type="component" value="Unassembled WGS sequence"/>
</dbReference>
<accession>A0A4Q2UFT8</accession>
<gene>
    <name evidence="2" type="ORF">EQG79_30745</name>
</gene>
<evidence type="ECO:0000313" key="2">
    <source>
        <dbReference type="EMBL" id="RYC66225.1"/>
    </source>
</evidence>
<keyword evidence="1" id="KW-0472">Membrane</keyword>
<evidence type="ECO:0000256" key="1">
    <source>
        <dbReference type="SAM" id="Phobius"/>
    </source>
</evidence>
<reference evidence="2 3" key="1">
    <citation type="submission" date="2019-01" db="EMBL/GenBank/DDBJ databases">
        <title>Spirosoma flava sp. nov., a propanil-degrading bacterium isolated from herbicide-contaminated soil.</title>
        <authorList>
            <person name="Zhang L."/>
            <person name="Jiang J.-D."/>
        </authorList>
    </citation>
    <scope>NUCLEOTIDE SEQUENCE [LARGE SCALE GENOMIC DNA]</scope>
    <source>
        <strain evidence="2 3">TY50</strain>
    </source>
</reference>
<keyword evidence="3" id="KW-1185">Reference proteome</keyword>
<evidence type="ECO:0000313" key="3">
    <source>
        <dbReference type="Proteomes" id="UP000290407"/>
    </source>
</evidence>
<protein>
    <submittedName>
        <fullName evidence="2">Uncharacterized protein</fullName>
    </submittedName>
</protein>
<feature type="transmembrane region" description="Helical" evidence="1">
    <location>
        <begin position="26"/>
        <end position="56"/>
    </location>
</feature>
<sequence>MVMGVGAESESRIAMMSRFLVIASGQVFGCCAMIISGLLKILGCLFMVFGGFLVLLRMVSCHKNWGFEVHSQK</sequence>
<proteinExistence type="predicted"/>
<name>A0A4Q2UFT8_9BACT</name>